<proteinExistence type="predicted"/>
<reference evidence="1" key="3">
    <citation type="submission" date="2023-05" db="EMBL/GenBank/DDBJ databases">
        <authorList>
            <person name="Smith C.H."/>
        </authorList>
    </citation>
    <scope>NUCLEOTIDE SEQUENCE</scope>
    <source>
        <strain evidence="1">CHS0354</strain>
        <tissue evidence="1">Mantle</tissue>
    </source>
</reference>
<reference evidence="1" key="2">
    <citation type="journal article" date="2021" name="Genome Biol. Evol.">
        <title>Developing a high-quality reference genome for a parasitic bivalve with doubly uniparental inheritance (Bivalvia: Unionida).</title>
        <authorList>
            <person name="Smith C.H."/>
        </authorList>
    </citation>
    <scope>NUCLEOTIDE SEQUENCE</scope>
    <source>
        <strain evidence="1">CHS0354</strain>
        <tissue evidence="1">Mantle</tissue>
    </source>
</reference>
<dbReference type="EMBL" id="JAEAOA010001723">
    <property type="protein sequence ID" value="KAK3600524.1"/>
    <property type="molecule type" value="Genomic_DNA"/>
</dbReference>
<accession>A0AAE0W498</accession>
<dbReference type="AlphaFoldDB" id="A0AAE0W498"/>
<reference evidence="1" key="1">
    <citation type="journal article" date="2021" name="Genome Biol. Evol.">
        <title>A High-Quality Reference Genome for a Parasitic Bivalve with Doubly Uniparental Inheritance (Bivalvia: Unionida).</title>
        <authorList>
            <person name="Smith C.H."/>
        </authorList>
    </citation>
    <scope>NUCLEOTIDE SEQUENCE</scope>
    <source>
        <strain evidence="1">CHS0354</strain>
    </source>
</reference>
<evidence type="ECO:0000313" key="1">
    <source>
        <dbReference type="EMBL" id="KAK3600524.1"/>
    </source>
</evidence>
<sequence>MKLTEFGIVYHSKPPYRATSAHGEYLFLLCDDLFPSFNFDSHALFERKRGIRCYNFDCPYTF</sequence>
<organism evidence="1 2">
    <name type="scientific">Potamilus streckersoni</name>
    <dbReference type="NCBI Taxonomy" id="2493646"/>
    <lineage>
        <taxon>Eukaryota</taxon>
        <taxon>Metazoa</taxon>
        <taxon>Spiralia</taxon>
        <taxon>Lophotrochozoa</taxon>
        <taxon>Mollusca</taxon>
        <taxon>Bivalvia</taxon>
        <taxon>Autobranchia</taxon>
        <taxon>Heteroconchia</taxon>
        <taxon>Palaeoheterodonta</taxon>
        <taxon>Unionida</taxon>
        <taxon>Unionoidea</taxon>
        <taxon>Unionidae</taxon>
        <taxon>Ambleminae</taxon>
        <taxon>Lampsilini</taxon>
        <taxon>Potamilus</taxon>
    </lineage>
</organism>
<gene>
    <name evidence="1" type="ORF">CHS0354_028724</name>
</gene>
<dbReference type="Proteomes" id="UP001195483">
    <property type="component" value="Unassembled WGS sequence"/>
</dbReference>
<evidence type="ECO:0000313" key="2">
    <source>
        <dbReference type="Proteomes" id="UP001195483"/>
    </source>
</evidence>
<protein>
    <submittedName>
        <fullName evidence="1">Uncharacterized protein</fullName>
    </submittedName>
</protein>
<name>A0AAE0W498_9BIVA</name>
<keyword evidence="2" id="KW-1185">Reference proteome</keyword>
<comment type="caution">
    <text evidence="1">The sequence shown here is derived from an EMBL/GenBank/DDBJ whole genome shotgun (WGS) entry which is preliminary data.</text>
</comment>